<dbReference type="InterPro" id="IPR017451">
    <property type="entry name" value="F-box-assoc_interact_dom"/>
</dbReference>
<dbReference type="SUPFAM" id="SSF81383">
    <property type="entry name" value="F-box domain"/>
    <property type="match status" value="1"/>
</dbReference>
<dbReference type="InterPro" id="IPR036047">
    <property type="entry name" value="F-box-like_dom_sf"/>
</dbReference>
<dbReference type="InterPro" id="IPR050796">
    <property type="entry name" value="SCF_F-box_component"/>
</dbReference>
<dbReference type="AlphaFoldDB" id="A0A392NHW0"/>
<dbReference type="PANTHER" id="PTHR31672:SF13">
    <property type="entry name" value="F-BOX PROTEIN CPR30-LIKE"/>
    <property type="match status" value="1"/>
</dbReference>
<accession>A0A392NHW0</accession>
<feature type="non-terminal residue" evidence="2">
    <location>
        <position position="228"/>
    </location>
</feature>
<dbReference type="InterPro" id="IPR001810">
    <property type="entry name" value="F-box_dom"/>
</dbReference>
<dbReference type="Proteomes" id="UP000265520">
    <property type="component" value="Unassembled WGS sequence"/>
</dbReference>
<reference evidence="2 3" key="1">
    <citation type="journal article" date="2018" name="Front. Plant Sci.">
        <title>Red Clover (Trifolium pratense) and Zigzag Clover (T. medium) - A Picture of Genomic Similarities and Differences.</title>
        <authorList>
            <person name="Dluhosova J."/>
            <person name="Istvanek J."/>
            <person name="Nedelnik J."/>
            <person name="Repkova J."/>
        </authorList>
    </citation>
    <scope>NUCLEOTIDE SEQUENCE [LARGE SCALE GENOMIC DNA]</scope>
    <source>
        <strain evidence="3">cv. 10/8</strain>
        <tissue evidence="2">Leaf</tissue>
    </source>
</reference>
<evidence type="ECO:0000259" key="1">
    <source>
        <dbReference type="PROSITE" id="PS50181"/>
    </source>
</evidence>
<keyword evidence="3" id="KW-1185">Reference proteome</keyword>
<dbReference type="NCBIfam" id="TIGR01640">
    <property type="entry name" value="F_box_assoc_1"/>
    <property type="match status" value="1"/>
</dbReference>
<organism evidence="2 3">
    <name type="scientific">Trifolium medium</name>
    <dbReference type="NCBI Taxonomy" id="97028"/>
    <lineage>
        <taxon>Eukaryota</taxon>
        <taxon>Viridiplantae</taxon>
        <taxon>Streptophyta</taxon>
        <taxon>Embryophyta</taxon>
        <taxon>Tracheophyta</taxon>
        <taxon>Spermatophyta</taxon>
        <taxon>Magnoliopsida</taxon>
        <taxon>eudicotyledons</taxon>
        <taxon>Gunneridae</taxon>
        <taxon>Pentapetalae</taxon>
        <taxon>rosids</taxon>
        <taxon>fabids</taxon>
        <taxon>Fabales</taxon>
        <taxon>Fabaceae</taxon>
        <taxon>Papilionoideae</taxon>
        <taxon>50 kb inversion clade</taxon>
        <taxon>NPAAA clade</taxon>
        <taxon>Hologalegina</taxon>
        <taxon>IRL clade</taxon>
        <taxon>Trifolieae</taxon>
        <taxon>Trifolium</taxon>
    </lineage>
</organism>
<dbReference type="Gene3D" id="1.20.1280.50">
    <property type="match status" value="1"/>
</dbReference>
<evidence type="ECO:0000313" key="2">
    <source>
        <dbReference type="EMBL" id="MCH98698.1"/>
    </source>
</evidence>
<dbReference type="SMART" id="SM00256">
    <property type="entry name" value="FBOX"/>
    <property type="match status" value="1"/>
</dbReference>
<dbReference type="InterPro" id="IPR013187">
    <property type="entry name" value="F-box-assoc_dom_typ3"/>
</dbReference>
<protein>
    <submittedName>
        <fullName evidence="2">F-box/kelch-repeat protein</fullName>
    </submittedName>
</protein>
<dbReference type="EMBL" id="LXQA010038302">
    <property type="protein sequence ID" value="MCH98698.1"/>
    <property type="molecule type" value="Genomic_DNA"/>
</dbReference>
<name>A0A392NHW0_9FABA</name>
<sequence>MASGSEIDDQNDVLYSEIIPTLPEDVIPEILCRLPVKLLLQLRCVCKSWNALISDSKFIKKHLRMSTTRHLHFLSYLRNKFTLTSYPLNSVLTNLTTDFTQFEYSLNNYNGDCPWFCTHQFIGSCNGILCFANDYTGLVILWNPSIRKFQELPLFTKPPDVCIHTFGFGYDSSTDKYKVVVVLDYLMQSTTNEDNSWVTQTEVKVHTLGTNIWRSIPTYPFGGVPVPS</sequence>
<evidence type="ECO:0000313" key="3">
    <source>
        <dbReference type="Proteomes" id="UP000265520"/>
    </source>
</evidence>
<feature type="domain" description="F-box" evidence="1">
    <location>
        <begin position="16"/>
        <end position="62"/>
    </location>
</feature>
<dbReference type="PROSITE" id="PS50181">
    <property type="entry name" value="FBOX"/>
    <property type="match status" value="1"/>
</dbReference>
<proteinExistence type="predicted"/>
<dbReference type="PANTHER" id="PTHR31672">
    <property type="entry name" value="BNACNNG10540D PROTEIN"/>
    <property type="match status" value="1"/>
</dbReference>
<dbReference type="Pfam" id="PF08268">
    <property type="entry name" value="FBA_3"/>
    <property type="match status" value="1"/>
</dbReference>
<dbReference type="Pfam" id="PF00646">
    <property type="entry name" value="F-box"/>
    <property type="match status" value="1"/>
</dbReference>
<comment type="caution">
    <text evidence="2">The sequence shown here is derived from an EMBL/GenBank/DDBJ whole genome shotgun (WGS) entry which is preliminary data.</text>
</comment>
<dbReference type="CDD" id="cd22157">
    <property type="entry name" value="F-box_AtFBW1-like"/>
    <property type="match status" value="1"/>
</dbReference>